<evidence type="ECO:0000313" key="2">
    <source>
        <dbReference type="EMBL" id="EPB68376.1"/>
    </source>
</evidence>
<feature type="compositionally biased region" description="Low complexity" evidence="1">
    <location>
        <begin position="131"/>
        <end position="152"/>
    </location>
</feature>
<sequence length="680" mass="74554">MAIAERDQMMSAPPPVEPPRTREPAIPPGLEDLSEEERRQILAVMAAAEADSVAPPAPPPQIHRSGSAITMRPSPSTSSVRDAQIGRPKSAMDRPAEPSDVIDLPGLEGLSAEEREQILAVMESARRDAEGAAPATAAPKQSAGPATLAFAPPLQPPTPSPTPIPPGLEELSAEEREKIMAVMASAAMDEQMSLPVTPSAQPSPQPWHEPEPSKERVTAPEPAVIREELPERPVEVIDDSDLPLKDSHDYVSGSPERRKTSDDLTGVGVPPIWDHDKPAKVSTSKPPSAVDTFGTIEEPRRSIPKEQPRPYEVSRDDSVDDEIPGVDLSHLSPSEREQIRAVMRMAQMDDPGAQRRRETSQRTEPQKPDSTAKPDADKRTRQQSMTSSSELGSPTRESGYGTTSTSYDRELGDFATRVREKSGAKRVCRGCVPRIADATFQTERMYDVLEDAGEKLFYSSLALLPSLGLRHFSDICTTLEQDGSDYDGADYALKEIEFDTGLTPSTKSATATKSSANTWTPMGLDAELITPMKRPTPEITVTVHDDKLDSEDEESGSEDDDEYPDKVVAAPIAPTPSYEEVEQERQRQEQFGKEVLQQIQAFGEAADDEFDVQWAKSTLQKSQASRDSVDMEEVDVTRAAQFYQTHSLFCHRPGPVYTIPEDVNERDGTLDNSESRMIGW</sequence>
<dbReference type="AlphaFoldDB" id="A0A0D6LEP2"/>
<feature type="compositionally biased region" description="Acidic residues" evidence="1">
    <location>
        <begin position="548"/>
        <end position="563"/>
    </location>
</feature>
<protein>
    <submittedName>
        <fullName evidence="2">Uncharacterized protein</fullName>
    </submittedName>
</protein>
<feature type="region of interest" description="Disordered" evidence="1">
    <location>
        <begin position="185"/>
        <end position="407"/>
    </location>
</feature>
<reference evidence="2 3" key="1">
    <citation type="submission" date="2013-05" db="EMBL/GenBank/DDBJ databases">
        <title>Draft genome of the parasitic nematode Anyclostoma ceylanicum.</title>
        <authorList>
            <person name="Mitreva M."/>
        </authorList>
    </citation>
    <scope>NUCLEOTIDE SEQUENCE [LARGE SCALE GENOMIC DNA]</scope>
</reference>
<evidence type="ECO:0000313" key="3">
    <source>
        <dbReference type="Proteomes" id="UP000054495"/>
    </source>
</evidence>
<proteinExistence type="predicted"/>
<evidence type="ECO:0000256" key="1">
    <source>
        <dbReference type="SAM" id="MobiDB-lite"/>
    </source>
</evidence>
<organism evidence="2 3">
    <name type="scientific">Ancylostoma ceylanicum</name>
    <dbReference type="NCBI Taxonomy" id="53326"/>
    <lineage>
        <taxon>Eukaryota</taxon>
        <taxon>Metazoa</taxon>
        <taxon>Ecdysozoa</taxon>
        <taxon>Nematoda</taxon>
        <taxon>Chromadorea</taxon>
        <taxon>Rhabditida</taxon>
        <taxon>Rhabditina</taxon>
        <taxon>Rhabditomorpha</taxon>
        <taxon>Strongyloidea</taxon>
        <taxon>Ancylostomatidae</taxon>
        <taxon>Ancylostomatinae</taxon>
        <taxon>Ancylostoma</taxon>
    </lineage>
</organism>
<feature type="compositionally biased region" description="Basic and acidic residues" evidence="1">
    <location>
        <begin position="297"/>
        <end position="317"/>
    </location>
</feature>
<name>A0A0D6LEP2_9BILA</name>
<keyword evidence="3" id="KW-1185">Reference proteome</keyword>
<feature type="region of interest" description="Disordered" evidence="1">
    <location>
        <begin position="1"/>
        <end position="37"/>
    </location>
</feature>
<feature type="region of interest" description="Disordered" evidence="1">
    <location>
        <begin position="49"/>
        <end position="109"/>
    </location>
</feature>
<feature type="compositionally biased region" description="Basic and acidic residues" evidence="1">
    <location>
        <begin position="242"/>
        <end position="262"/>
    </location>
</feature>
<accession>A0A0D6LEP2</accession>
<dbReference type="Proteomes" id="UP000054495">
    <property type="component" value="Unassembled WGS sequence"/>
</dbReference>
<feature type="region of interest" description="Disordered" evidence="1">
    <location>
        <begin position="660"/>
        <end position="680"/>
    </location>
</feature>
<feature type="region of interest" description="Disordered" evidence="1">
    <location>
        <begin position="123"/>
        <end position="168"/>
    </location>
</feature>
<feature type="compositionally biased region" description="Pro residues" evidence="1">
    <location>
        <begin position="153"/>
        <end position="166"/>
    </location>
</feature>
<feature type="region of interest" description="Disordered" evidence="1">
    <location>
        <begin position="541"/>
        <end position="566"/>
    </location>
</feature>
<feature type="compositionally biased region" description="Polar residues" evidence="1">
    <location>
        <begin position="382"/>
        <end position="406"/>
    </location>
</feature>
<dbReference type="EMBL" id="KE125447">
    <property type="protein sequence ID" value="EPB68376.1"/>
    <property type="molecule type" value="Genomic_DNA"/>
</dbReference>
<gene>
    <name evidence="2" type="ORF">ANCCEY_12543</name>
</gene>
<feature type="compositionally biased region" description="Basic and acidic residues" evidence="1">
    <location>
        <begin position="208"/>
        <end position="235"/>
    </location>
</feature>
<feature type="compositionally biased region" description="Basic and acidic residues" evidence="1">
    <location>
        <begin position="352"/>
        <end position="380"/>
    </location>
</feature>